<evidence type="ECO:0000256" key="1">
    <source>
        <dbReference type="SAM" id="MobiDB-lite"/>
    </source>
</evidence>
<reference evidence="2 3" key="1">
    <citation type="submission" date="2017-11" db="EMBL/GenBank/DDBJ databases">
        <title>De novo assembly and phasing of dikaryotic genomes from two isolates of Puccinia coronata f. sp. avenae, the causal agent of oat crown rust.</title>
        <authorList>
            <person name="Miller M.E."/>
            <person name="Zhang Y."/>
            <person name="Omidvar V."/>
            <person name="Sperschneider J."/>
            <person name="Schwessinger B."/>
            <person name="Raley C."/>
            <person name="Palmer J.M."/>
            <person name="Garnica D."/>
            <person name="Upadhyaya N."/>
            <person name="Rathjen J."/>
            <person name="Taylor J.M."/>
            <person name="Park R.F."/>
            <person name="Dodds P.N."/>
            <person name="Hirsch C.D."/>
            <person name="Kianian S.F."/>
            <person name="Figueroa M."/>
        </authorList>
    </citation>
    <scope>NUCLEOTIDE SEQUENCE [LARGE SCALE GENOMIC DNA]</scope>
    <source>
        <strain evidence="2">12NC29</strain>
    </source>
</reference>
<organism evidence="2 3">
    <name type="scientific">Puccinia coronata f. sp. avenae</name>
    <dbReference type="NCBI Taxonomy" id="200324"/>
    <lineage>
        <taxon>Eukaryota</taxon>
        <taxon>Fungi</taxon>
        <taxon>Dikarya</taxon>
        <taxon>Basidiomycota</taxon>
        <taxon>Pucciniomycotina</taxon>
        <taxon>Pucciniomycetes</taxon>
        <taxon>Pucciniales</taxon>
        <taxon>Pucciniaceae</taxon>
        <taxon>Puccinia</taxon>
    </lineage>
</organism>
<protein>
    <submittedName>
        <fullName evidence="2">Uncharacterized protein</fullName>
    </submittedName>
</protein>
<keyword evidence="3" id="KW-1185">Reference proteome</keyword>
<proteinExistence type="predicted"/>
<name>A0A2N5SRB1_9BASI</name>
<dbReference type="AlphaFoldDB" id="A0A2N5SRB1"/>
<accession>A0A2N5SRB1</accession>
<feature type="region of interest" description="Disordered" evidence="1">
    <location>
        <begin position="1"/>
        <end position="25"/>
    </location>
</feature>
<evidence type="ECO:0000313" key="3">
    <source>
        <dbReference type="Proteomes" id="UP000235388"/>
    </source>
</evidence>
<comment type="caution">
    <text evidence="2">The sequence shown here is derived from an EMBL/GenBank/DDBJ whole genome shotgun (WGS) entry which is preliminary data.</text>
</comment>
<dbReference type="EMBL" id="PGCJ01000888">
    <property type="protein sequence ID" value="PLW15740.1"/>
    <property type="molecule type" value="Genomic_DNA"/>
</dbReference>
<sequence length="63" mass="6591">MRRRGSKAPPALGELSAQSPPDPPLPGLASIASWFGYMPKSRLAQFPLGQAGSNQFGGVPNRA</sequence>
<dbReference type="Proteomes" id="UP000235388">
    <property type="component" value="Unassembled WGS sequence"/>
</dbReference>
<gene>
    <name evidence="2" type="ORF">PCANC_16499</name>
</gene>
<evidence type="ECO:0000313" key="2">
    <source>
        <dbReference type="EMBL" id="PLW15740.1"/>
    </source>
</evidence>